<dbReference type="RefSeq" id="WP_133110219.1">
    <property type="nucleotide sequence ID" value="NZ_SMNA01000020.1"/>
</dbReference>
<comment type="caution">
    <text evidence="2">The sequence shown here is derived from an EMBL/GenBank/DDBJ whole genome shotgun (WGS) entry which is preliminary data.</text>
</comment>
<dbReference type="Proteomes" id="UP000504882">
    <property type="component" value="Unassembled WGS sequence"/>
</dbReference>
<evidence type="ECO:0000256" key="1">
    <source>
        <dbReference type="SAM" id="MobiDB-lite"/>
    </source>
</evidence>
<protein>
    <submittedName>
        <fullName evidence="2">Uncharacterized protein</fullName>
    </submittedName>
</protein>
<accession>A0ABY2DWK4</accession>
<sequence length="136" mass="14747">MDLYHRTTEEAARAILASGRFLTRENTPEAFASTHFDSEAAAGYGDAVVHVRVDDVDAQLDDEFPDGEQHYRIPLDRAEIIDAFTIAEDGTRVPLAGAVTDAREASFPTPPQTRTVTANAARPAAAQPNRGPQLSR</sequence>
<gene>
    <name evidence="2" type="ORF">EXU48_23925</name>
</gene>
<feature type="compositionally biased region" description="Low complexity" evidence="1">
    <location>
        <begin position="118"/>
        <end position="130"/>
    </location>
</feature>
<reference evidence="2 3" key="1">
    <citation type="submission" date="2019-03" db="EMBL/GenBank/DDBJ databases">
        <title>Genomic features of bacteria from cold environments.</title>
        <authorList>
            <person name="Shen L."/>
        </authorList>
    </citation>
    <scope>NUCLEOTIDE SEQUENCE [LARGE SCALE GENOMIC DNA]</scope>
    <source>
        <strain evidence="3">T3246-1</strain>
    </source>
</reference>
<evidence type="ECO:0000313" key="3">
    <source>
        <dbReference type="Proteomes" id="UP000504882"/>
    </source>
</evidence>
<name>A0ABY2DWK4_9MICO</name>
<organism evidence="2 3">
    <name type="scientific">Occultella glacieicola</name>
    <dbReference type="NCBI Taxonomy" id="2518684"/>
    <lineage>
        <taxon>Bacteria</taxon>
        <taxon>Bacillati</taxon>
        <taxon>Actinomycetota</taxon>
        <taxon>Actinomycetes</taxon>
        <taxon>Micrococcales</taxon>
        <taxon>Ruaniaceae</taxon>
        <taxon>Occultella</taxon>
    </lineage>
</organism>
<evidence type="ECO:0000313" key="2">
    <source>
        <dbReference type="EMBL" id="TDE88172.1"/>
    </source>
</evidence>
<proteinExistence type="predicted"/>
<keyword evidence="3" id="KW-1185">Reference proteome</keyword>
<feature type="region of interest" description="Disordered" evidence="1">
    <location>
        <begin position="102"/>
        <end position="136"/>
    </location>
</feature>
<dbReference type="EMBL" id="SMNA01000020">
    <property type="protein sequence ID" value="TDE88172.1"/>
    <property type="molecule type" value="Genomic_DNA"/>
</dbReference>